<proteinExistence type="predicted"/>
<gene>
    <name evidence="1" type="ORF">SDC9_198868</name>
</gene>
<accession>A0A645IJQ8</accession>
<protein>
    <submittedName>
        <fullName evidence="1">Uncharacterized protein</fullName>
    </submittedName>
</protein>
<name>A0A645IJQ8_9ZZZZ</name>
<organism evidence="1">
    <name type="scientific">bioreactor metagenome</name>
    <dbReference type="NCBI Taxonomy" id="1076179"/>
    <lineage>
        <taxon>unclassified sequences</taxon>
        <taxon>metagenomes</taxon>
        <taxon>ecological metagenomes</taxon>
    </lineage>
</organism>
<dbReference type="EMBL" id="VSSQ01116126">
    <property type="protein sequence ID" value="MPN51226.1"/>
    <property type="molecule type" value="Genomic_DNA"/>
</dbReference>
<comment type="caution">
    <text evidence="1">The sequence shown here is derived from an EMBL/GenBank/DDBJ whole genome shotgun (WGS) entry which is preliminary data.</text>
</comment>
<reference evidence="1" key="1">
    <citation type="submission" date="2019-08" db="EMBL/GenBank/DDBJ databases">
        <authorList>
            <person name="Kucharzyk K."/>
            <person name="Murdoch R.W."/>
            <person name="Higgins S."/>
            <person name="Loffler F."/>
        </authorList>
    </citation>
    <scope>NUCLEOTIDE SEQUENCE</scope>
</reference>
<sequence>MKPVVALNDDDGIGVRFQNQLHIRCDHPGGETVLGRIIRRIGIVAVAGQIAGFRIEKRRVRAGLVDDRQRRNRSLFDPGQFQQEIRVGFAVIGCCDEFRP</sequence>
<evidence type="ECO:0000313" key="1">
    <source>
        <dbReference type="EMBL" id="MPN51226.1"/>
    </source>
</evidence>
<dbReference type="AlphaFoldDB" id="A0A645IJQ8"/>